<evidence type="ECO:0008006" key="4">
    <source>
        <dbReference type="Google" id="ProtNLM"/>
    </source>
</evidence>
<dbReference type="AlphaFoldDB" id="A0A6A6C6R0"/>
<sequence>MIRKLRRVFRRKTIWANQNRDLRRGTPGNDQLPDDESDAFKSEHVTTSMREAVFNIDQPPPATRWSAPPYDHTAPGRSQTPLYRDECIKLHREVAKLETHIDHLIKMNQHLSADYEKAVHDRDHAIQLHNVHWEDLQRTEYELGQIRAENDRLRARMDALERHRWRRAMCARVEDAENRARAAEEELKQWQQLSERMSEDNHDEETSRRR</sequence>
<organism evidence="2 3">
    <name type="scientific">Zasmidium cellare ATCC 36951</name>
    <dbReference type="NCBI Taxonomy" id="1080233"/>
    <lineage>
        <taxon>Eukaryota</taxon>
        <taxon>Fungi</taxon>
        <taxon>Dikarya</taxon>
        <taxon>Ascomycota</taxon>
        <taxon>Pezizomycotina</taxon>
        <taxon>Dothideomycetes</taxon>
        <taxon>Dothideomycetidae</taxon>
        <taxon>Mycosphaerellales</taxon>
        <taxon>Mycosphaerellaceae</taxon>
        <taxon>Zasmidium</taxon>
    </lineage>
</organism>
<evidence type="ECO:0000313" key="2">
    <source>
        <dbReference type="EMBL" id="KAF2162867.1"/>
    </source>
</evidence>
<feature type="region of interest" description="Disordered" evidence="1">
    <location>
        <begin position="20"/>
        <end position="39"/>
    </location>
</feature>
<name>A0A6A6C6R0_ZASCE</name>
<dbReference type="RefSeq" id="XP_033663756.1">
    <property type="nucleotide sequence ID" value="XM_033808237.1"/>
</dbReference>
<dbReference type="GeneID" id="54561509"/>
<dbReference type="EMBL" id="ML993611">
    <property type="protein sequence ID" value="KAF2162867.1"/>
    <property type="molecule type" value="Genomic_DNA"/>
</dbReference>
<evidence type="ECO:0000256" key="1">
    <source>
        <dbReference type="SAM" id="MobiDB-lite"/>
    </source>
</evidence>
<feature type="region of interest" description="Disordered" evidence="1">
    <location>
        <begin position="181"/>
        <end position="210"/>
    </location>
</feature>
<keyword evidence="3" id="KW-1185">Reference proteome</keyword>
<evidence type="ECO:0000313" key="3">
    <source>
        <dbReference type="Proteomes" id="UP000799537"/>
    </source>
</evidence>
<dbReference type="Proteomes" id="UP000799537">
    <property type="component" value="Unassembled WGS sequence"/>
</dbReference>
<reference evidence="2" key="1">
    <citation type="journal article" date="2020" name="Stud. Mycol.">
        <title>101 Dothideomycetes genomes: a test case for predicting lifestyles and emergence of pathogens.</title>
        <authorList>
            <person name="Haridas S."/>
            <person name="Albert R."/>
            <person name="Binder M."/>
            <person name="Bloem J."/>
            <person name="Labutti K."/>
            <person name="Salamov A."/>
            <person name="Andreopoulos B."/>
            <person name="Baker S."/>
            <person name="Barry K."/>
            <person name="Bills G."/>
            <person name="Bluhm B."/>
            <person name="Cannon C."/>
            <person name="Castanera R."/>
            <person name="Culley D."/>
            <person name="Daum C."/>
            <person name="Ezra D."/>
            <person name="Gonzalez J."/>
            <person name="Henrissat B."/>
            <person name="Kuo A."/>
            <person name="Liang C."/>
            <person name="Lipzen A."/>
            <person name="Lutzoni F."/>
            <person name="Magnuson J."/>
            <person name="Mondo S."/>
            <person name="Nolan M."/>
            <person name="Ohm R."/>
            <person name="Pangilinan J."/>
            <person name="Park H.-J."/>
            <person name="Ramirez L."/>
            <person name="Alfaro M."/>
            <person name="Sun H."/>
            <person name="Tritt A."/>
            <person name="Yoshinaga Y."/>
            <person name="Zwiers L.-H."/>
            <person name="Turgeon B."/>
            <person name="Goodwin S."/>
            <person name="Spatafora J."/>
            <person name="Crous P."/>
            <person name="Grigoriev I."/>
        </authorList>
    </citation>
    <scope>NUCLEOTIDE SEQUENCE</scope>
    <source>
        <strain evidence="2">ATCC 36951</strain>
    </source>
</reference>
<feature type="compositionally biased region" description="Basic and acidic residues" evidence="1">
    <location>
        <begin position="196"/>
        <end position="210"/>
    </location>
</feature>
<protein>
    <recommendedName>
        <fullName evidence="4">Autophagy-related protein 16 domain-containing protein</fullName>
    </recommendedName>
</protein>
<feature type="region of interest" description="Disordered" evidence="1">
    <location>
        <begin position="58"/>
        <end position="78"/>
    </location>
</feature>
<accession>A0A6A6C6R0</accession>
<gene>
    <name evidence="2" type="ORF">M409DRAFT_26722</name>
</gene>
<proteinExistence type="predicted"/>